<evidence type="ECO:0000313" key="10">
    <source>
        <dbReference type="Proteomes" id="UP000638648"/>
    </source>
</evidence>
<evidence type="ECO:0000256" key="4">
    <source>
        <dbReference type="ARBA" id="ARBA00022989"/>
    </source>
</evidence>
<dbReference type="AlphaFoldDB" id="A0A927RJC3"/>
<evidence type="ECO:0000256" key="1">
    <source>
        <dbReference type="ARBA" id="ARBA00004141"/>
    </source>
</evidence>
<feature type="transmembrane region" description="Helical" evidence="6">
    <location>
        <begin position="183"/>
        <end position="202"/>
    </location>
</feature>
<comment type="subcellular location">
    <subcellularLocation>
        <location evidence="1">Membrane</location>
        <topology evidence="1">Multi-pass membrane protein</topology>
    </subcellularLocation>
</comment>
<evidence type="ECO:0000313" key="9">
    <source>
        <dbReference type="EMBL" id="MBE1607066.1"/>
    </source>
</evidence>
<dbReference type="PANTHER" id="PTHR13414">
    <property type="entry name" value="HUEL-CATION TRANSPORTER"/>
    <property type="match status" value="1"/>
</dbReference>
<reference evidence="9" key="1">
    <citation type="submission" date="2020-10" db="EMBL/GenBank/DDBJ databases">
        <title>Sequencing the genomes of 1000 actinobacteria strains.</title>
        <authorList>
            <person name="Klenk H.-P."/>
        </authorList>
    </citation>
    <scope>NUCLEOTIDE SEQUENCE</scope>
    <source>
        <strain evidence="9">DSM 45354</strain>
    </source>
</reference>
<dbReference type="Proteomes" id="UP000638648">
    <property type="component" value="Unassembled WGS sequence"/>
</dbReference>
<keyword evidence="2" id="KW-0813">Transport</keyword>
<dbReference type="RefSeq" id="WP_192751070.1">
    <property type="nucleotide sequence ID" value="NZ_BAABJL010000151.1"/>
</dbReference>
<keyword evidence="10" id="KW-1185">Reference proteome</keyword>
<gene>
    <name evidence="9" type="ORF">HEB94_003914</name>
</gene>
<keyword evidence="5 6" id="KW-0472">Membrane</keyword>
<feature type="transmembrane region" description="Helical" evidence="6">
    <location>
        <begin position="91"/>
        <end position="111"/>
    </location>
</feature>
<dbReference type="Gene3D" id="3.30.70.1350">
    <property type="entry name" value="Cation efflux protein, cytoplasmic domain"/>
    <property type="match status" value="1"/>
</dbReference>
<accession>A0A927RJC3</accession>
<dbReference type="InterPro" id="IPR036837">
    <property type="entry name" value="Cation_efflux_CTD_sf"/>
</dbReference>
<keyword evidence="3 6" id="KW-0812">Transmembrane</keyword>
<dbReference type="GO" id="GO:0008324">
    <property type="term" value="F:monoatomic cation transmembrane transporter activity"/>
    <property type="evidence" value="ECO:0007669"/>
    <property type="project" value="InterPro"/>
</dbReference>
<protein>
    <submittedName>
        <fullName evidence="9">Cation diffusion facilitator family transporter</fullName>
    </submittedName>
</protein>
<evidence type="ECO:0000259" key="8">
    <source>
        <dbReference type="Pfam" id="PF16916"/>
    </source>
</evidence>
<dbReference type="GO" id="GO:0016020">
    <property type="term" value="C:membrane"/>
    <property type="evidence" value="ECO:0007669"/>
    <property type="project" value="UniProtKB-SubCell"/>
</dbReference>
<dbReference type="SUPFAM" id="SSF160240">
    <property type="entry name" value="Cation efflux protein cytoplasmic domain-like"/>
    <property type="match status" value="1"/>
</dbReference>
<feature type="transmembrane region" description="Helical" evidence="6">
    <location>
        <begin position="127"/>
        <end position="145"/>
    </location>
</feature>
<dbReference type="InterPro" id="IPR058533">
    <property type="entry name" value="Cation_efflux_TM"/>
</dbReference>
<keyword evidence="4 6" id="KW-1133">Transmembrane helix</keyword>
<dbReference type="InterPro" id="IPR027469">
    <property type="entry name" value="Cation_efflux_TMD_sf"/>
</dbReference>
<dbReference type="EMBL" id="JADBEM010000001">
    <property type="protein sequence ID" value="MBE1607066.1"/>
    <property type="molecule type" value="Genomic_DNA"/>
</dbReference>
<comment type="caution">
    <text evidence="9">The sequence shown here is derived from an EMBL/GenBank/DDBJ whole genome shotgun (WGS) entry which is preliminary data.</text>
</comment>
<evidence type="ECO:0000256" key="2">
    <source>
        <dbReference type="ARBA" id="ARBA00022448"/>
    </source>
</evidence>
<dbReference type="Pfam" id="PF16916">
    <property type="entry name" value="ZT_dimer"/>
    <property type="match status" value="1"/>
</dbReference>
<evidence type="ECO:0000256" key="5">
    <source>
        <dbReference type="ARBA" id="ARBA00023136"/>
    </source>
</evidence>
<dbReference type="GO" id="GO:0006829">
    <property type="term" value="P:zinc ion transport"/>
    <property type="evidence" value="ECO:0007669"/>
    <property type="project" value="InterPro"/>
</dbReference>
<dbReference type="InterPro" id="IPR027470">
    <property type="entry name" value="Cation_efflux_CTD"/>
</dbReference>
<evidence type="ECO:0000256" key="3">
    <source>
        <dbReference type="ARBA" id="ARBA00022692"/>
    </source>
</evidence>
<dbReference type="PANTHER" id="PTHR13414:SF9">
    <property type="entry name" value="PROTON-COUPLED ZINC ANTIPORTER SLC30A9, MITOCHONDRIAL"/>
    <property type="match status" value="1"/>
</dbReference>
<evidence type="ECO:0000256" key="6">
    <source>
        <dbReference type="SAM" id="Phobius"/>
    </source>
</evidence>
<dbReference type="Gene3D" id="1.20.1510.10">
    <property type="entry name" value="Cation efflux protein transmembrane domain"/>
    <property type="match status" value="1"/>
</dbReference>
<dbReference type="NCBIfam" id="TIGR01297">
    <property type="entry name" value="CDF"/>
    <property type="match status" value="1"/>
</dbReference>
<proteinExistence type="predicted"/>
<name>A0A927RJC3_9ACTN</name>
<feature type="transmembrane region" description="Helical" evidence="6">
    <location>
        <begin position="208"/>
        <end position="226"/>
    </location>
</feature>
<sequence length="323" mass="33706">MTTARDGGGGGGAEPGREESVGTVLVAAAANLGIAVAKAAGGLISGSSAMLSEAAHSVADTVTEVLLFTALRRSGRPPDVRHPLGYGRERYVWALLASVATFVGGAVFSVYDGVHTLVAGERLGNPFVAYLVLLVAFVLEGVSLLRGTRQIRREARHHEVPARLYFRWTPDTTVKAVVLEDSAALIGLLLAAGGLTGGHLTGSGIWDGLASILIGALLAGVAFVLGRDNTSMLIGRALPPRTVAAIRRELESAPHVVAVLDLVTSVLGPRDVVVSAKVDFAGAATSDQIEQAAEEAERRLQRRFPAVTRVYLDPTPPTDETVP</sequence>
<feature type="domain" description="Cation efflux protein transmembrane" evidence="7">
    <location>
        <begin position="24"/>
        <end position="234"/>
    </location>
</feature>
<dbReference type="Pfam" id="PF01545">
    <property type="entry name" value="Cation_efflux"/>
    <property type="match status" value="1"/>
</dbReference>
<dbReference type="SUPFAM" id="SSF161111">
    <property type="entry name" value="Cation efflux protein transmembrane domain-like"/>
    <property type="match status" value="1"/>
</dbReference>
<dbReference type="InterPro" id="IPR040177">
    <property type="entry name" value="SLC30A9"/>
</dbReference>
<dbReference type="InterPro" id="IPR002524">
    <property type="entry name" value="Cation_efflux"/>
</dbReference>
<feature type="domain" description="Cation efflux protein cytoplasmic" evidence="8">
    <location>
        <begin position="239"/>
        <end position="310"/>
    </location>
</feature>
<organism evidence="9 10">
    <name type="scientific">Actinopolymorpha pittospori</name>
    <dbReference type="NCBI Taxonomy" id="648752"/>
    <lineage>
        <taxon>Bacteria</taxon>
        <taxon>Bacillati</taxon>
        <taxon>Actinomycetota</taxon>
        <taxon>Actinomycetes</taxon>
        <taxon>Propionibacteriales</taxon>
        <taxon>Actinopolymorphaceae</taxon>
        <taxon>Actinopolymorpha</taxon>
    </lineage>
</organism>
<evidence type="ECO:0000259" key="7">
    <source>
        <dbReference type="Pfam" id="PF01545"/>
    </source>
</evidence>